<dbReference type="InterPro" id="IPR041118">
    <property type="entry name" value="Rx_N"/>
</dbReference>
<keyword evidence="3" id="KW-0547">Nucleotide-binding</keyword>
<evidence type="ECO:0000259" key="11">
    <source>
        <dbReference type="Pfam" id="PF25019"/>
    </source>
</evidence>
<organism evidence="12 13">
    <name type="scientific">Ziziphus jujuba</name>
    <name type="common">Chinese jujube</name>
    <name type="synonym">Ziziphus sativa</name>
    <dbReference type="NCBI Taxonomy" id="326968"/>
    <lineage>
        <taxon>Eukaryota</taxon>
        <taxon>Viridiplantae</taxon>
        <taxon>Streptophyta</taxon>
        <taxon>Embryophyta</taxon>
        <taxon>Tracheophyta</taxon>
        <taxon>Spermatophyta</taxon>
        <taxon>Magnoliopsida</taxon>
        <taxon>eudicotyledons</taxon>
        <taxon>Gunneridae</taxon>
        <taxon>Pentapetalae</taxon>
        <taxon>rosids</taxon>
        <taxon>fabids</taxon>
        <taxon>Rosales</taxon>
        <taxon>Rhamnaceae</taxon>
        <taxon>Paliureae</taxon>
        <taxon>Ziziphus</taxon>
    </lineage>
</organism>
<protein>
    <submittedName>
        <fullName evidence="13">Disease resistance RPP13-like protein 1 isoform X1</fullName>
    </submittedName>
</protein>
<evidence type="ECO:0000256" key="3">
    <source>
        <dbReference type="ARBA" id="ARBA00022741"/>
    </source>
</evidence>
<evidence type="ECO:0000313" key="12">
    <source>
        <dbReference type="Proteomes" id="UP001652623"/>
    </source>
</evidence>
<dbReference type="InterPro" id="IPR058922">
    <property type="entry name" value="WHD_DRP"/>
</dbReference>
<evidence type="ECO:0000256" key="4">
    <source>
        <dbReference type="ARBA" id="ARBA00022821"/>
    </source>
</evidence>
<dbReference type="Gene3D" id="1.20.5.4130">
    <property type="match status" value="1"/>
</dbReference>
<dbReference type="Pfam" id="PF00931">
    <property type="entry name" value="NB-ARC"/>
    <property type="match status" value="1"/>
</dbReference>
<dbReference type="GeneID" id="132800115"/>
<dbReference type="InterPro" id="IPR002182">
    <property type="entry name" value="NB-ARC"/>
</dbReference>
<sequence length="1203" mass="136741">MALELVAGAFLSASLELLFSKMDSREVVDFIRGKKIRGKKIEEGLRKLKTMLLTANQVLNDAERKQITDGAVREWLQELKDAIYNAEDLVSEINNEALRSKLEANQSRRRKMLFKVRHFLPSRFDVKKVEERIANIISTLQFILEQKDGLRLIEGVETRPFRRISEATLVKESDIYGRDADKEAIMKLLLSDHQIGGDKICVIPIVGMGGIGKTTLAQLVYKDIDNKVMEKPFDGKAWITVSDESDVFTLTKMIYQAVTGSDNCSTTETFQLQHKLEQFLDGKKILLVLDDIWNVNYQTWCALKIPFDSAANGSKIIMTTRNENIASKIGNVPKHELQTISDEDSWQLFSKHAFSSVEPTAYPDLLEVIGRKIIKKCKGLPLAVKSLGGLLHSELDPKAWENILESDIWELPQQENNILPALWLSYYYLPPCLKRCFAYCSIFPKDYTIEKGKLIRLWMAEDLLQPQRNKPLEEVGNEYVKDLVSRSFFHVSSFGGLTMHDLLNDLAQFVSGESCLTLDDNYSGDLMTKKTRHLSLLMYHSCAIKKLRAGCENKVLRTLILLDAVLFKEPVEKFFPQLQSMQYLRVLSIPRNLHTCNPLSTKLFGSIGSLTLLRYLDLSGSDITKVPDIICSLYSLQTLIMQFCRELTRLPDTIDNLKYLRYLDLSCSAIKRIPDTVCNLHDLRTLKLNGCRQLTLLPSNITMLSNLQHLDIVGTSLRGMAPQLSNLKSLESLGQFVVGKNIESNIKELGKFQNLGGKLCITNLENVVNVEDVSEANLKDKKLIRQLILEWKGDSTEDSHEAWKVLERLQPHTANLEYLEIRKYKGRSFPGWIGHPSFSCITSVTLSNCKNCCWLPPLGQLPSLEWLWITGFDMVERIGNEFFYDGFSSVDSKPFKSLCSLSFSNMPRWKEWLLMGCSKESCGGVFLNLKDLWFSDCPELNGACIPDYLPSLTRLSIFRSSDDLVGSLSRCECPSLDELSLENCLTMKSFPQGRLPSHIKSIRIYECSELVSLSEEGWPCHLNSLHISCCEKVLGGNLRRLVSLTCLWLLFLPNLKSLDGMGFGHLVSLRELYISSCDHLQCLVEEDEGLPTSLTSIKLSNLPNLKSLNANAFRNLTSLQNLRITQCEKLLCLPEERLPQSFSVLDIRDCNLLIPRCQKETGEDWPKIAHVPRIIYKLEDFSKNFRGYQSQSPRDFNNTKLLL</sequence>
<proteinExistence type="predicted"/>
<dbReference type="InterPro" id="IPR056789">
    <property type="entry name" value="LRR_R13L1-DRL21"/>
</dbReference>
<dbReference type="InterPro" id="IPR036388">
    <property type="entry name" value="WH-like_DNA-bd_sf"/>
</dbReference>
<evidence type="ECO:0000259" key="9">
    <source>
        <dbReference type="Pfam" id="PF23559"/>
    </source>
</evidence>
<dbReference type="SMART" id="SM00369">
    <property type="entry name" value="LRR_TYP"/>
    <property type="match status" value="3"/>
</dbReference>
<evidence type="ECO:0000256" key="5">
    <source>
        <dbReference type="ARBA" id="ARBA00022840"/>
    </source>
</evidence>
<keyword evidence="2" id="KW-0677">Repeat</keyword>
<gene>
    <name evidence="13" type="primary">LOC132800115</name>
</gene>
<keyword evidence="4" id="KW-0611">Plant defense</keyword>
<dbReference type="Pfam" id="PF18052">
    <property type="entry name" value="Rx_N"/>
    <property type="match status" value="1"/>
</dbReference>
<evidence type="ECO:0000256" key="6">
    <source>
        <dbReference type="SAM" id="Coils"/>
    </source>
</evidence>
<feature type="domain" description="Disease resistance N-terminal" evidence="8">
    <location>
        <begin position="26"/>
        <end position="110"/>
    </location>
</feature>
<dbReference type="InterPro" id="IPR003591">
    <property type="entry name" value="Leu-rich_rpt_typical-subtyp"/>
</dbReference>
<keyword evidence="1" id="KW-0433">Leucine-rich repeat</keyword>
<dbReference type="Gene3D" id="1.10.10.10">
    <property type="entry name" value="Winged helix-like DNA-binding domain superfamily/Winged helix DNA-binding domain"/>
    <property type="match status" value="1"/>
</dbReference>
<dbReference type="InterPro" id="IPR042197">
    <property type="entry name" value="Apaf_helical"/>
</dbReference>
<dbReference type="PRINTS" id="PR00364">
    <property type="entry name" value="DISEASERSIST"/>
</dbReference>
<dbReference type="InterPro" id="IPR027417">
    <property type="entry name" value="P-loop_NTPase"/>
</dbReference>
<accession>A0ABM3ZX73</accession>
<dbReference type="Gene3D" id="3.80.10.10">
    <property type="entry name" value="Ribonuclease Inhibitor"/>
    <property type="match status" value="2"/>
</dbReference>
<feature type="domain" description="Disease resistance R13L4/SHOC-2-like LRR" evidence="10">
    <location>
        <begin position="567"/>
        <end position="660"/>
    </location>
</feature>
<dbReference type="Gene3D" id="3.40.50.300">
    <property type="entry name" value="P-loop containing nucleotide triphosphate hydrolases"/>
    <property type="match status" value="1"/>
</dbReference>
<evidence type="ECO:0000256" key="1">
    <source>
        <dbReference type="ARBA" id="ARBA00022614"/>
    </source>
</evidence>
<dbReference type="Pfam" id="PF23559">
    <property type="entry name" value="WHD_DRP"/>
    <property type="match status" value="1"/>
</dbReference>
<keyword evidence="6" id="KW-0175">Coiled coil</keyword>
<evidence type="ECO:0000259" key="8">
    <source>
        <dbReference type="Pfam" id="PF18052"/>
    </source>
</evidence>
<keyword evidence="12" id="KW-1185">Reference proteome</keyword>
<dbReference type="PANTHER" id="PTHR36766">
    <property type="entry name" value="PLANT BROAD-SPECTRUM MILDEW RESISTANCE PROTEIN RPW8"/>
    <property type="match status" value="1"/>
</dbReference>
<name>A0ABM3ZX73_ZIZJJ</name>
<keyword evidence="5" id="KW-0067">ATP-binding</keyword>
<dbReference type="SUPFAM" id="SSF52058">
    <property type="entry name" value="L domain-like"/>
    <property type="match status" value="2"/>
</dbReference>
<feature type="domain" description="R13L1/DRL21-like LRR repeat region" evidence="11">
    <location>
        <begin position="746"/>
        <end position="870"/>
    </location>
</feature>
<reference evidence="13" key="1">
    <citation type="submission" date="2025-08" db="UniProtKB">
        <authorList>
            <consortium name="RefSeq"/>
        </authorList>
    </citation>
    <scope>IDENTIFICATION</scope>
    <source>
        <tissue evidence="13">Seedling</tissue>
    </source>
</reference>
<dbReference type="SUPFAM" id="SSF52540">
    <property type="entry name" value="P-loop containing nucleoside triphosphate hydrolases"/>
    <property type="match status" value="1"/>
</dbReference>
<dbReference type="RefSeq" id="XP_060669079.1">
    <property type="nucleotide sequence ID" value="XM_060813096.1"/>
</dbReference>
<evidence type="ECO:0000313" key="13">
    <source>
        <dbReference type="RefSeq" id="XP_060669079.1"/>
    </source>
</evidence>
<evidence type="ECO:0000259" key="10">
    <source>
        <dbReference type="Pfam" id="PF23598"/>
    </source>
</evidence>
<feature type="domain" description="Disease resistance protein winged helix" evidence="9">
    <location>
        <begin position="442"/>
        <end position="507"/>
    </location>
</feature>
<evidence type="ECO:0000259" key="7">
    <source>
        <dbReference type="Pfam" id="PF00931"/>
    </source>
</evidence>
<dbReference type="Pfam" id="PF23598">
    <property type="entry name" value="LRR_14"/>
    <property type="match status" value="1"/>
</dbReference>
<dbReference type="InterPro" id="IPR032675">
    <property type="entry name" value="LRR_dom_sf"/>
</dbReference>
<dbReference type="PANTHER" id="PTHR36766:SF40">
    <property type="entry name" value="DISEASE RESISTANCE PROTEIN RGA3"/>
    <property type="match status" value="1"/>
</dbReference>
<feature type="domain" description="NB-ARC" evidence="7">
    <location>
        <begin position="180"/>
        <end position="355"/>
    </location>
</feature>
<dbReference type="Proteomes" id="UP001652623">
    <property type="component" value="Chromosome 12"/>
</dbReference>
<dbReference type="InterPro" id="IPR055414">
    <property type="entry name" value="LRR_R13L4/SHOC2-like"/>
</dbReference>
<dbReference type="Pfam" id="PF25019">
    <property type="entry name" value="LRR_R13L1-DRL21"/>
    <property type="match status" value="1"/>
</dbReference>
<feature type="coiled-coil region" evidence="6">
    <location>
        <begin position="45"/>
        <end position="96"/>
    </location>
</feature>
<evidence type="ECO:0000256" key="2">
    <source>
        <dbReference type="ARBA" id="ARBA00022737"/>
    </source>
</evidence>
<dbReference type="Gene3D" id="1.10.8.430">
    <property type="entry name" value="Helical domain of apoptotic protease-activating factors"/>
    <property type="match status" value="1"/>
</dbReference>